<feature type="transmembrane region" description="Helical" evidence="1">
    <location>
        <begin position="12"/>
        <end position="30"/>
    </location>
</feature>
<gene>
    <name evidence="2" type="ORF">IF1G_01618</name>
</gene>
<accession>A0A545VCG7</accession>
<dbReference type="Proteomes" id="UP000315783">
    <property type="component" value="Unassembled WGS sequence"/>
</dbReference>
<protein>
    <submittedName>
        <fullName evidence="2">Uncharacterized protein</fullName>
    </submittedName>
</protein>
<comment type="caution">
    <text evidence="2">The sequence shown here is derived from an EMBL/GenBank/DDBJ whole genome shotgun (WGS) entry which is preliminary data.</text>
</comment>
<keyword evidence="1" id="KW-1133">Transmembrane helix</keyword>
<evidence type="ECO:0000313" key="3">
    <source>
        <dbReference type="Proteomes" id="UP000315783"/>
    </source>
</evidence>
<organism evidence="2 3">
    <name type="scientific">Cordyceps javanica</name>
    <dbReference type="NCBI Taxonomy" id="43265"/>
    <lineage>
        <taxon>Eukaryota</taxon>
        <taxon>Fungi</taxon>
        <taxon>Dikarya</taxon>
        <taxon>Ascomycota</taxon>
        <taxon>Pezizomycotina</taxon>
        <taxon>Sordariomycetes</taxon>
        <taxon>Hypocreomycetidae</taxon>
        <taxon>Hypocreales</taxon>
        <taxon>Cordycipitaceae</taxon>
        <taxon>Cordyceps</taxon>
    </lineage>
</organism>
<evidence type="ECO:0000313" key="2">
    <source>
        <dbReference type="EMBL" id="TQV99403.1"/>
    </source>
</evidence>
<keyword evidence="3" id="KW-1185">Reference proteome</keyword>
<name>A0A545VCG7_9HYPO</name>
<keyword evidence="1" id="KW-0812">Transmembrane</keyword>
<sequence length="98" mass="11028">MCVGIPDVMQLTTSPVCALFFFLVWVGRRWQGKRPIVSSHSPTVFNFVVTQNPLLPHTQHVFMSAAKAPTLAYACRPPRPSLDNQVPRPFATFWLSSE</sequence>
<keyword evidence="1" id="KW-0472">Membrane</keyword>
<evidence type="ECO:0000256" key="1">
    <source>
        <dbReference type="SAM" id="Phobius"/>
    </source>
</evidence>
<reference evidence="2 3" key="1">
    <citation type="journal article" date="2019" name="Appl. Microbiol. Biotechnol.">
        <title>Genome sequence of Isaria javanica and comparative genome analysis insights into family S53 peptidase evolution in fungal entomopathogens.</title>
        <authorList>
            <person name="Lin R."/>
            <person name="Zhang X."/>
            <person name="Xin B."/>
            <person name="Zou M."/>
            <person name="Gao Y."/>
            <person name="Qin F."/>
            <person name="Hu Q."/>
            <person name="Xie B."/>
            <person name="Cheng X."/>
        </authorList>
    </citation>
    <scope>NUCLEOTIDE SEQUENCE [LARGE SCALE GENOMIC DNA]</scope>
    <source>
        <strain evidence="2 3">IJ1G</strain>
    </source>
</reference>
<dbReference type="AlphaFoldDB" id="A0A545VCG7"/>
<proteinExistence type="predicted"/>
<dbReference type="EMBL" id="SPUK01000002">
    <property type="protein sequence ID" value="TQV99403.1"/>
    <property type="molecule type" value="Genomic_DNA"/>
</dbReference>